<organism evidence="3 4">
    <name type="scientific">Inhella proteolytica</name>
    <dbReference type="NCBI Taxonomy" id="2795029"/>
    <lineage>
        <taxon>Bacteria</taxon>
        <taxon>Pseudomonadati</taxon>
        <taxon>Pseudomonadota</taxon>
        <taxon>Betaproteobacteria</taxon>
        <taxon>Burkholderiales</taxon>
        <taxon>Sphaerotilaceae</taxon>
        <taxon>Inhella</taxon>
    </lineage>
</organism>
<dbReference type="InterPro" id="IPR006076">
    <property type="entry name" value="FAD-dep_OxRdtase"/>
</dbReference>
<reference evidence="3" key="1">
    <citation type="submission" date="2020-12" db="EMBL/GenBank/DDBJ databases">
        <title>The genome sequence of Inhella sp. 1Y17.</title>
        <authorList>
            <person name="Liu Y."/>
        </authorList>
    </citation>
    <scope>NUCLEOTIDE SEQUENCE</scope>
    <source>
        <strain evidence="3">1Y17</strain>
    </source>
</reference>
<evidence type="ECO:0000313" key="3">
    <source>
        <dbReference type="EMBL" id="MBH9575606.1"/>
    </source>
</evidence>
<evidence type="ECO:0000259" key="2">
    <source>
        <dbReference type="Pfam" id="PF01266"/>
    </source>
</evidence>
<dbReference type="RefSeq" id="WP_198109214.1">
    <property type="nucleotide sequence ID" value="NZ_JAEDAK010000001.1"/>
</dbReference>
<feature type="domain" description="FAD dependent oxidoreductase" evidence="2">
    <location>
        <begin position="29"/>
        <end position="382"/>
    </location>
</feature>
<dbReference type="PANTHER" id="PTHR13847:SF281">
    <property type="entry name" value="FAD DEPENDENT OXIDOREDUCTASE DOMAIN-CONTAINING PROTEIN"/>
    <property type="match status" value="1"/>
</dbReference>
<dbReference type="AlphaFoldDB" id="A0A931IZI8"/>
<dbReference type="GO" id="GO:0005737">
    <property type="term" value="C:cytoplasm"/>
    <property type="evidence" value="ECO:0007669"/>
    <property type="project" value="TreeGrafter"/>
</dbReference>
<name>A0A931IZI8_9BURK</name>
<keyword evidence="1" id="KW-0560">Oxidoreductase</keyword>
<sequence length="426" mass="46509">MISGQTWYEASAPSLAFPSLGGQTRECEVAILGGGFAGLAAARGLQERGIKNLVLLEAQGVGHGASGRNGGFVFGGFSRGPAALLRDLGAAKARTLYGLTREAVATIRRRIETLGIECERVEGGALWVDWFKTPASLAGLRAEAALLREQFGVHWDEIDAAQVRQWLDSERYGPALLERDAFHFHPLKYARGLAAAIAADGGQVFERSGVRVLRRLAQGWELETDGGGRVRAQQLVLAGGGYLRGVAPCLTRARLPIATYVMCTEPLPESLQPVRCTAAIYDNRFAFDYYRKLESGRLLWGGRISILEREPARITELLRQDLLKVYPQLHGVQISHAWGGLMSYARHQMPQLGELAPGLWYAQSFGGHGVAPTTVAGELLAEAISRKQPLDALWQRYGLSPVYGPAGLLAAQAQYSWAEFRDWLRS</sequence>
<accession>A0A931IZI8</accession>
<dbReference type="GO" id="GO:0016491">
    <property type="term" value="F:oxidoreductase activity"/>
    <property type="evidence" value="ECO:0007669"/>
    <property type="project" value="UniProtKB-KW"/>
</dbReference>
<proteinExistence type="predicted"/>
<dbReference type="Gene3D" id="3.30.9.10">
    <property type="entry name" value="D-Amino Acid Oxidase, subunit A, domain 2"/>
    <property type="match status" value="1"/>
</dbReference>
<keyword evidence="4" id="KW-1185">Reference proteome</keyword>
<dbReference type="SUPFAM" id="SSF51905">
    <property type="entry name" value="FAD/NAD(P)-binding domain"/>
    <property type="match status" value="1"/>
</dbReference>
<gene>
    <name evidence="3" type="ORF">I7X39_01685</name>
</gene>
<comment type="caution">
    <text evidence="3">The sequence shown here is derived from an EMBL/GenBank/DDBJ whole genome shotgun (WGS) entry which is preliminary data.</text>
</comment>
<evidence type="ECO:0000313" key="4">
    <source>
        <dbReference type="Proteomes" id="UP000613266"/>
    </source>
</evidence>
<dbReference type="PANTHER" id="PTHR13847">
    <property type="entry name" value="SARCOSINE DEHYDROGENASE-RELATED"/>
    <property type="match status" value="1"/>
</dbReference>
<protein>
    <submittedName>
        <fullName evidence="3">FAD-binding oxidoreductase</fullName>
    </submittedName>
</protein>
<dbReference type="Gene3D" id="3.50.50.60">
    <property type="entry name" value="FAD/NAD(P)-binding domain"/>
    <property type="match status" value="1"/>
</dbReference>
<dbReference type="EMBL" id="JAEDAK010000001">
    <property type="protein sequence ID" value="MBH9575606.1"/>
    <property type="molecule type" value="Genomic_DNA"/>
</dbReference>
<dbReference type="Pfam" id="PF01266">
    <property type="entry name" value="DAO"/>
    <property type="match status" value="1"/>
</dbReference>
<dbReference type="InterPro" id="IPR036188">
    <property type="entry name" value="FAD/NAD-bd_sf"/>
</dbReference>
<dbReference type="Proteomes" id="UP000613266">
    <property type="component" value="Unassembled WGS sequence"/>
</dbReference>
<evidence type="ECO:0000256" key="1">
    <source>
        <dbReference type="ARBA" id="ARBA00023002"/>
    </source>
</evidence>